<comment type="caution">
    <text evidence="1">The sequence shown here is derived from an EMBL/GenBank/DDBJ whole genome shotgun (WGS) entry which is preliminary data.</text>
</comment>
<proteinExistence type="predicted"/>
<protein>
    <submittedName>
        <fullName evidence="1">Uncharacterized protein</fullName>
    </submittedName>
</protein>
<dbReference type="AlphaFoldDB" id="A0AAD6V757"/>
<dbReference type="Proteomes" id="UP001219525">
    <property type="component" value="Unassembled WGS sequence"/>
</dbReference>
<keyword evidence="2" id="KW-1185">Reference proteome</keyword>
<organism evidence="1 2">
    <name type="scientific">Mycena pura</name>
    <dbReference type="NCBI Taxonomy" id="153505"/>
    <lineage>
        <taxon>Eukaryota</taxon>
        <taxon>Fungi</taxon>
        <taxon>Dikarya</taxon>
        <taxon>Basidiomycota</taxon>
        <taxon>Agaricomycotina</taxon>
        <taxon>Agaricomycetes</taxon>
        <taxon>Agaricomycetidae</taxon>
        <taxon>Agaricales</taxon>
        <taxon>Marasmiineae</taxon>
        <taxon>Mycenaceae</taxon>
        <taxon>Mycena</taxon>
    </lineage>
</organism>
<dbReference type="EMBL" id="JARJCW010000058">
    <property type="protein sequence ID" value="KAJ7201642.1"/>
    <property type="molecule type" value="Genomic_DNA"/>
</dbReference>
<gene>
    <name evidence="1" type="ORF">GGX14DRAFT_571291</name>
</gene>
<sequence length="184" mass="20696">MCPERRLTYDDFHEMKYLRVPGICVRQRASDFPGFHVCLDLHCCVRVAASHASLQQIVQPKKHVPIDSLSLEQQRAANASFLVHLMQTFGVALLPGDRVLVRTGLRLRTVPNLRVLHTPFLKVFVHGLEMVAAWTPSRECRVNGIVTKLRRASTGLLGRRGAGAPPPRWRPLAVAWYDADIDSD</sequence>
<reference evidence="1" key="1">
    <citation type="submission" date="2023-03" db="EMBL/GenBank/DDBJ databases">
        <title>Massive genome expansion in bonnet fungi (Mycena s.s.) driven by repeated elements and novel gene families across ecological guilds.</title>
        <authorList>
            <consortium name="Lawrence Berkeley National Laboratory"/>
            <person name="Harder C.B."/>
            <person name="Miyauchi S."/>
            <person name="Viragh M."/>
            <person name="Kuo A."/>
            <person name="Thoen E."/>
            <person name="Andreopoulos B."/>
            <person name="Lu D."/>
            <person name="Skrede I."/>
            <person name="Drula E."/>
            <person name="Henrissat B."/>
            <person name="Morin E."/>
            <person name="Kohler A."/>
            <person name="Barry K."/>
            <person name="LaButti K."/>
            <person name="Morin E."/>
            <person name="Salamov A."/>
            <person name="Lipzen A."/>
            <person name="Mereny Z."/>
            <person name="Hegedus B."/>
            <person name="Baldrian P."/>
            <person name="Stursova M."/>
            <person name="Weitz H."/>
            <person name="Taylor A."/>
            <person name="Grigoriev I.V."/>
            <person name="Nagy L.G."/>
            <person name="Martin F."/>
            <person name="Kauserud H."/>
        </authorList>
    </citation>
    <scope>NUCLEOTIDE SEQUENCE</scope>
    <source>
        <strain evidence="1">9144</strain>
    </source>
</reference>
<evidence type="ECO:0000313" key="1">
    <source>
        <dbReference type="EMBL" id="KAJ7201642.1"/>
    </source>
</evidence>
<evidence type="ECO:0000313" key="2">
    <source>
        <dbReference type="Proteomes" id="UP001219525"/>
    </source>
</evidence>
<name>A0AAD6V757_9AGAR</name>
<accession>A0AAD6V757</accession>